<keyword evidence="2" id="KW-1185">Reference proteome</keyword>
<dbReference type="EMBL" id="CP006670">
    <property type="protein sequence ID" value="EHR79381.1"/>
    <property type="molecule type" value="Genomic_DNA"/>
</dbReference>
<dbReference type="KEGG" id="tlt:OCC_07938"/>
<proteinExistence type="predicted"/>
<organism evidence="1 2">
    <name type="scientific">Thermococcus litoralis (strain ATCC 51850 / DSM 5473 / JCM 8560 / NS-C)</name>
    <dbReference type="NCBI Taxonomy" id="523849"/>
    <lineage>
        <taxon>Archaea</taxon>
        <taxon>Methanobacteriati</taxon>
        <taxon>Methanobacteriota</taxon>
        <taxon>Thermococci</taxon>
        <taxon>Thermococcales</taxon>
        <taxon>Thermococcaceae</taxon>
        <taxon>Thermococcus</taxon>
    </lineage>
</organism>
<gene>
    <name evidence="1" type="ORF">OCC_07938</name>
</gene>
<dbReference type="Proteomes" id="UP000015502">
    <property type="component" value="Chromosome"/>
</dbReference>
<sequence>MPAYMIEARVIIETIRQMVKSGLFPSCYREFRKFLEDFSWAFFGDYLLLKAYRRYGLPSPSYALLVSKEWYEWRDNKKLMLNLVNARKIVNELYNRLKEKYPNLPGKDKFWSIVISEVTFPSFVFLFGKEICGESLPREVPRYLLHAQITPYATKDFEHIGEVLNLPNPDTFGKDVIEAIGRMRNGANKNSAFIIPPYPANDLVMILVEKWSGVKGLKAKYDEYSTFVHSYPESWLVFPFSSVIEVKVFKKEIMEIENIIKELWRAYLNILKAKSKHSSKKKA</sequence>
<name>H3ZKY0_THELN</name>
<evidence type="ECO:0000313" key="2">
    <source>
        <dbReference type="Proteomes" id="UP000015502"/>
    </source>
</evidence>
<dbReference type="HOGENOM" id="CLU_982186_0_0_2"/>
<dbReference type="GeneID" id="16550334"/>
<protein>
    <submittedName>
        <fullName evidence="1">Uncharacterized protein</fullName>
    </submittedName>
</protein>
<dbReference type="PaxDb" id="523849-OCC_07938"/>
<evidence type="ECO:0000313" key="1">
    <source>
        <dbReference type="EMBL" id="EHR79381.1"/>
    </source>
</evidence>
<accession>H3ZKY0</accession>
<reference evidence="1 2" key="1">
    <citation type="journal article" date="2012" name="J. Bacteriol.">
        <title>Genome sequence of the model hyperthermophilic archaeon Thermococcus litoralis NS-C.</title>
        <authorList>
            <person name="Gardner A.F."/>
            <person name="Kumar S."/>
            <person name="Perler F.B."/>
        </authorList>
    </citation>
    <scope>NUCLEOTIDE SEQUENCE [LARGE SCALE GENOMIC DNA]</scope>
    <source>
        <strain evidence="2">ATCC 51850 / DSM 5473 / JCM 8560 / NS-C</strain>
    </source>
</reference>
<dbReference type="STRING" id="523849.OCC_07938"/>
<dbReference type="RefSeq" id="WP_004066896.1">
    <property type="nucleotide sequence ID" value="NC_022084.1"/>
</dbReference>
<dbReference type="AlphaFoldDB" id="H3ZKY0"/>